<dbReference type="InterPro" id="IPR005302">
    <property type="entry name" value="MoCF_Sase_C"/>
</dbReference>
<reference evidence="2 3" key="1">
    <citation type="submission" date="2022-07" db="EMBL/GenBank/DDBJ databases">
        <title>Novel species in genus cellulomonas.</title>
        <authorList>
            <person name="Ye L."/>
        </authorList>
    </citation>
    <scope>NUCLEOTIDE SEQUENCE [LARGE SCALE GENOMIC DNA]</scope>
    <source>
        <strain evidence="3">zg-Y338</strain>
    </source>
</reference>
<dbReference type="Proteomes" id="UP001316189">
    <property type="component" value="Chromosome"/>
</dbReference>
<proteinExistence type="predicted"/>
<sequence length="185" mass="19586">MAAPLDSPGLVVAVSRSAHHAFSKANEPEIRLAAGVGVEGDAHSGADVQHLSRRKRELVPNLRQVHLIHAELFDEVAAAGFTVNPGELGENVTTRGVDLLALPRGTRLHLGERAVVELTGLRNPCKQIDGFQAGLMRQLVRREPDGTIVRKAGVMSIVLVSGIVRAGDTIGVELPAGDREALAPV</sequence>
<dbReference type="EMBL" id="CP101988">
    <property type="protein sequence ID" value="UUI75409.1"/>
    <property type="molecule type" value="Genomic_DNA"/>
</dbReference>
<keyword evidence="3" id="KW-1185">Reference proteome</keyword>
<dbReference type="Gene3D" id="2.40.33.20">
    <property type="entry name" value="PK beta-barrel domain-like"/>
    <property type="match status" value="1"/>
</dbReference>
<evidence type="ECO:0000259" key="1">
    <source>
        <dbReference type="PROSITE" id="PS51340"/>
    </source>
</evidence>
<dbReference type="InterPro" id="IPR011037">
    <property type="entry name" value="Pyrv_Knase-like_insert_dom_sf"/>
</dbReference>
<gene>
    <name evidence="2" type="ORF">NP064_00295</name>
</gene>
<organism evidence="2 3">
    <name type="scientific">Cellulomonas chengniuliangii</name>
    <dbReference type="NCBI Taxonomy" id="2968084"/>
    <lineage>
        <taxon>Bacteria</taxon>
        <taxon>Bacillati</taxon>
        <taxon>Actinomycetota</taxon>
        <taxon>Actinomycetes</taxon>
        <taxon>Micrococcales</taxon>
        <taxon>Cellulomonadaceae</taxon>
        <taxon>Cellulomonas</taxon>
    </lineage>
</organism>
<evidence type="ECO:0000313" key="2">
    <source>
        <dbReference type="EMBL" id="UUI75409.1"/>
    </source>
</evidence>
<protein>
    <submittedName>
        <fullName evidence="2">MOSC domain-containing protein</fullName>
    </submittedName>
</protein>
<feature type="domain" description="MOSC" evidence="1">
    <location>
        <begin position="24"/>
        <end position="173"/>
    </location>
</feature>
<name>A0ABY5KYA8_9CELL</name>
<dbReference type="Pfam" id="PF03473">
    <property type="entry name" value="MOSC"/>
    <property type="match status" value="1"/>
</dbReference>
<dbReference type="PANTHER" id="PTHR36930:SF1">
    <property type="entry name" value="MOSC DOMAIN-CONTAINING PROTEIN"/>
    <property type="match status" value="1"/>
</dbReference>
<accession>A0ABY5KYA8</accession>
<dbReference type="PROSITE" id="PS51340">
    <property type="entry name" value="MOSC"/>
    <property type="match status" value="1"/>
</dbReference>
<dbReference type="RefSeq" id="WP_227568512.1">
    <property type="nucleotide sequence ID" value="NZ_CP101988.1"/>
</dbReference>
<dbReference type="SUPFAM" id="SSF50800">
    <property type="entry name" value="PK beta-barrel domain-like"/>
    <property type="match status" value="1"/>
</dbReference>
<dbReference type="InterPro" id="IPR052716">
    <property type="entry name" value="MOSC_domain"/>
</dbReference>
<dbReference type="PANTHER" id="PTHR36930">
    <property type="entry name" value="METAL-SULFUR CLUSTER BIOSYNTHESIS PROTEINS YUAD-RELATED"/>
    <property type="match status" value="1"/>
</dbReference>
<evidence type="ECO:0000313" key="3">
    <source>
        <dbReference type="Proteomes" id="UP001316189"/>
    </source>
</evidence>